<proteinExistence type="predicted"/>
<evidence type="ECO:0000313" key="2">
    <source>
        <dbReference type="Ensembl" id="ENSCABP00000013126.1"/>
    </source>
</evidence>
<feature type="region of interest" description="Disordered" evidence="1">
    <location>
        <begin position="1"/>
        <end position="20"/>
    </location>
</feature>
<name>A0A8C0H3D6_CHEAB</name>
<protein>
    <submittedName>
        <fullName evidence="2">Uncharacterized protein</fullName>
    </submittedName>
</protein>
<evidence type="ECO:0000256" key="1">
    <source>
        <dbReference type="SAM" id="MobiDB-lite"/>
    </source>
</evidence>
<dbReference type="Proteomes" id="UP000694404">
    <property type="component" value="Unplaced"/>
</dbReference>
<accession>A0A8C0H3D6</accession>
<sequence length="86" mass="9824">RPNASKCSPKGTGSSDLYGPNVTLCGGQQTYTYWFKQCFIRHKHKVQVPYRVCFLICGERFIRTQQASLTQSEQKSKSLPVNERLP</sequence>
<evidence type="ECO:0000313" key="3">
    <source>
        <dbReference type="Proteomes" id="UP000694404"/>
    </source>
</evidence>
<reference evidence="2" key="2">
    <citation type="submission" date="2025-09" db="UniProtKB">
        <authorList>
            <consortium name="Ensembl"/>
        </authorList>
    </citation>
    <scope>IDENTIFICATION</scope>
</reference>
<organism evidence="2 3">
    <name type="scientific">Chelonoidis abingdonii</name>
    <name type="common">Abingdon island giant tortoise</name>
    <name type="synonym">Testudo abingdonii</name>
    <dbReference type="NCBI Taxonomy" id="106734"/>
    <lineage>
        <taxon>Eukaryota</taxon>
        <taxon>Metazoa</taxon>
        <taxon>Chordata</taxon>
        <taxon>Craniata</taxon>
        <taxon>Vertebrata</taxon>
        <taxon>Euteleostomi</taxon>
        <taxon>Archelosauria</taxon>
        <taxon>Testudinata</taxon>
        <taxon>Testudines</taxon>
        <taxon>Cryptodira</taxon>
        <taxon>Durocryptodira</taxon>
        <taxon>Testudinoidea</taxon>
        <taxon>Testudinidae</taxon>
        <taxon>Chelonoidis</taxon>
    </lineage>
</organism>
<feature type="compositionally biased region" description="Polar residues" evidence="1">
    <location>
        <begin position="67"/>
        <end position="79"/>
    </location>
</feature>
<feature type="region of interest" description="Disordered" evidence="1">
    <location>
        <begin position="67"/>
        <end position="86"/>
    </location>
</feature>
<reference evidence="2" key="1">
    <citation type="submission" date="2025-08" db="UniProtKB">
        <authorList>
            <consortium name="Ensembl"/>
        </authorList>
    </citation>
    <scope>IDENTIFICATION</scope>
</reference>
<dbReference type="AlphaFoldDB" id="A0A8C0H3D6"/>
<keyword evidence="3" id="KW-1185">Reference proteome</keyword>
<dbReference type="Ensembl" id="ENSCABT00000014402.1">
    <property type="protein sequence ID" value="ENSCABP00000013126.1"/>
    <property type="gene ID" value="ENSCABG00000009840.1"/>
</dbReference>